<dbReference type="GO" id="GO:0003899">
    <property type="term" value="F:DNA-directed RNA polymerase activity"/>
    <property type="evidence" value="ECO:0007669"/>
    <property type="project" value="UniProtKB-EC"/>
</dbReference>
<dbReference type="Gene3D" id="1.10.150.20">
    <property type="entry name" value="5' to 3' exonuclease, C-terminal subdomain"/>
    <property type="match status" value="1"/>
</dbReference>
<dbReference type="Proteomes" id="UP000829685">
    <property type="component" value="Unassembled WGS sequence"/>
</dbReference>
<evidence type="ECO:0000256" key="9">
    <source>
        <dbReference type="ARBA" id="ARBA00023163"/>
    </source>
</evidence>
<comment type="caution">
    <text evidence="14">The sequence shown here is derived from an EMBL/GenBank/DDBJ whole genome shotgun (WGS) entry which is preliminary data.</text>
</comment>
<keyword evidence="8" id="KW-0496">Mitochondrion</keyword>
<feature type="region of interest" description="Disordered" evidence="12">
    <location>
        <begin position="81"/>
        <end position="107"/>
    </location>
</feature>
<feature type="region of interest" description="Disordered" evidence="12">
    <location>
        <begin position="489"/>
        <end position="527"/>
    </location>
</feature>
<dbReference type="InterPro" id="IPR046950">
    <property type="entry name" value="DNA-dir_Rpol_C_phage-type"/>
</dbReference>
<dbReference type="FunFam" id="1.10.287.280:FF:000001">
    <property type="entry name" value="DNA-directed RNA polymerase"/>
    <property type="match status" value="1"/>
</dbReference>
<evidence type="ECO:0000313" key="15">
    <source>
        <dbReference type="Proteomes" id="UP000829685"/>
    </source>
</evidence>
<dbReference type="InterPro" id="IPR043502">
    <property type="entry name" value="DNA/RNA_pol_sf"/>
</dbReference>
<feature type="compositionally biased region" description="Polar residues" evidence="12">
    <location>
        <begin position="300"/>
        <end position="317"/>
    </location>
</feature>
<keyword evidence="15" id="KW-1185">Reference proteome</keyword>
<evidence type="ECO:0000313" key="14">
    <source>
        <dbReference type="EMBL" id="KAI1881290.1"/>
    </source>
</evidence>
<feature type="compositionally biased region" description="Basic residues" evidence="12">
    <location>
        <begin position="495"/>
        <end position="507"/>
    </location>
</feature>
<evidence type="ECO:0000256" key="10">
    <source>
        <dbReference type="ARBA" id="ARBA00048552"/>
    </source>
</evidence>
<organism evidence="14 15">
    <name type="scientific">Neoarthrinium moseri</name>
    <dbReference type="NCBI Taxonomy" id="1658444"/>
    <lineage>
        <taxon>Eukaryota</taxon>
        <taxon>Fungi</taxon>
        <taxon>Dikarya</taxon>
        <taxon>Ascomycota</taxon>
        <taxon>Pezizomycotina</taxon>
        <taxon>Sordariomycetes</taxon>
        <taxon>Xylariomycetidae</taxon>
        <taxon>Amphisphaeriales</taxon>
        <taxon>Apiosporaceae</taxon>
        <taxon>Neoarthrinium</taxon>
    </lineage>
</organism>
<sequence length="1399" mass="156084">MLVRPSARGSLSAPRVNSLRRPQLFSPCASLRSRLPASSHRLLVTRPDLLPRKRRGSGGLSHGALHERSLATAMDDARIQDGLNLGPPSMYTQPPTSSRKSAPYDLRLPDPKQPLLLRAVDSEALPRAKTNGHGVPGDVESMLSVFDACLHVGHLDRAALVLKRFDSMGCLPGSSMVKLHNRYLRANLQSHYSQPDTKWAESMQIWYETRIRARGLPQTPETVALMLKVSLLSAQDQDKLERRVHRYMGMVPGDAGLQVYSEADILSDKDLAQITSICTTHNFSPEDWVPDSEEAPQPPQENTIAWSDTKSASTGTESRPEVVPVPQKGLGLKTLRHVLSFFSDVQDRDISRLPIAEQREIQARLERDCVQAAINRWREEHETLMKMGRNTSLSTHALNSQLYDWQCSLEKKLKDEMALMDISLKREDKSAEDFDRCLLAPYLHQIGPTRLSAVAILSLLNATATAGADSGPFLSQAVNSLGKAIEEDARLQRTQTKKPKQGRKRVLKTQQRSGVQNKPSDAAVSDPHADGLVVMAPGSEDPKPSNIVDAPTYDVTAWPVVIRTKVAAFVLLSLIDTAKVTVVREHPETKELTRQAQPAFAKTSIFKKGKKIGMIMPNKYLVELMKREPRGDFLARHLPMLVEPEPWSKFDKGGFLESPSSLIRVKNGEKDQKIYTEAALKRGDLDQVCKGLDVLGRTAWRINRPVFDVMLEAWNSGEAINNFPPLNPDIPLPPEPEATGDPLERRRWMQAVRAVENEKSGLHSERCFINFQMEIANAFKDQTFYFPHNMDFRGRAYPLPTYLNHMGADNARGLLRFAEGKELGEAGFHWLKVQLANVFGFDKASLSERAAFTAENYENIKDSATNPLNGQRWWCKAEDPWQCLAACFEVYAAMQLEDPTKYVSHLPVHQDGTCNGLQHYAALGGDMWGAQQVNLEPGDRPADVYSAVANLVKESIADDAKADVLLGKIMDGKITRKVVKQTVMTNVYGVTFVGARAQVQKQIEAAYPRIRAETGCSSMLLASYVATKIFKALSTMFRGAHDIQYWLGECAGRVCRALTPEQLDRLEAEPLDVKKTPTGRVKKNQLSSSDLLGSFKSTIVWTTPLRLPVVQPYRRSGVRTIATALQDLNLVIPDRSDPVNRRKQLQAFPPNFIHSLDATHMLLSALESHHVGLTFAAVHDSFWTHAADVDTMNRVLRDSFIRIHSEDVIQRLASEFEARYKGSLYYARLEGGSEIEKAILAHRAQSRLAMPEELLQERERLRLLQSADPGEVERGRQMTTPASIFEEHAAAQASVVEDEMSEVGLGNMPPGTEIGKSGPDGPKAYKGAEDWIKGKAHDPEYVKEFLATTGFEQAIKKQPTPKINKSKFTGVWIPLSFPKLPEKGEFDVKRLKGSQYFFS</sequence>
<dbReference type="EC" id="2.7.7.6" evidence="11"/>
<evidence type="ECO:0000256" key="2">
    <source>
        <dbReference type="ARBA" id="ARBA00004173"/>
    </source>
</evidence>
<comment type="catalytic activity">
    <reaction evidence="10 11">
        <text>RNA(n) + a ribonucleoside 5'-triphosphate = RNA(n+1) + diphosphate</text>
        <dbReference type="Rhea" id="RHEA:21248"/>
        <dbReference type="Rhea" id="RHEA-COMP:14527"/>
        <dbReference type="Rhea" id="RHEA-COMP:17342"/>
        <dbReference type="ChEBI" id="CHEBI:33019"/>
        <dbReference type="ChEBI" id="CHEBI:61557"/>
        <dbReference type="ChEBI" id="CHEBI:140395"/>
        <dbReference type="EC" id="2.7.7.6"/>
    </reaction>
</comment>
<evidence type="ECO:0000256" key="4">
    <source>
        <dbReference type="ARBA" id="ARBA00022478"/>
    </source>
</evidence>
<comment type="subcellular location">
    <subcellularLocation>
        <location evidence="2">Mitochondrion</location>
    </subcellularLocation>
</comment>
<dbReference type="Gene3D" id="1.10.287.280">
    <property type="match status" value="1"/>
</dbReference>
<proteinExistence type="inferred from homology"/>
<gene>
    <name evidence="14" type="ORF">JX265_000116</name>
</gene>
<evidence type="ECO:0000256" key="7">
    <source>
        <dbReference type="ARBA" id="ARBA00022946"/>
    </source>
</evidence>
<accession>A0A9P9WYF3</accession>
<comment type="similarity">
    <text evidence="3 11">Belongs to the phage and mitochondrial RNA polymerase family.</text>
</comment>
<evidence type="ECO:0000256" key="3">
    <source>
        <dbReference type="ARBA" id="ARBA00009493"/>
    </source>
</evidence>
<keyword evidence="4 11" id="KW-0240">DNA-directed RNA polymerase</keyword>
<dbReference type="GO" id="GO:0006390">
    <property type="term" value="P:mitochondrial transcription"/>
    <property type="evidence" value="ECO:0007669"/>
    <property type="project" value="TreeGrafter"/>
</dbReference>
<dbReference type="Gene3D" id="1.10.287.260">
    <property type="match status" value="1"/>
</dbReference>
<protein>
    <recommendedName>
        <fullName evidence="11">DNA-directed RNA polymerase</fullName>
        <ecNumber evidence="11">2.7.7.6</ecNumber>
    </recommendedName>
</protein>
<evidence type="ECO:0000256" key="8">
    <source>
        <dbReference type="ARBA" id="ARBA00023128"/>
    </source>
</evidence>
<dbReference type="GO" id="GO:0034245">
    <property type="term" value="C:mitochondrial DNA-directed RNA polymerase complex"/>
    <property type="evidence" value="ECO:0007669"/>
    <property type="project" value="TreeGrafter"/>
</dbReference>
<dbReference type="InterPro" id="IPR024075">
    <property type="entry name" value="DNA-dir_RNA_pol_helix_hairp_sf"/>
</dbReference>
<dbReference type="InterPro" id="IPR037159">
    <property type="entry name" value="RNA_POL_N_sf"/>
</dbReference>
<feature type="domain" description="DNA-directed RNA polymerase N-terminal" evidence="13">
    <location>
        <begin position="360"/>
        <end position="697"/>
    </location>
</feature>
<keyword evidence="6 11" id="KW-0548">Nucleotidyltransferase</keyword>
<dbReference type="PANTHER" id="PTHR10102:SF0">
    <property type="entry name" value="DNA-DIRECTED RNA POLYMERASE, MITOCHONDRIAL"/>
    <property type="match status" value="1"/>
</dbReference>
<evidence type="ECO:0000256" key="5">
    <source>
        <dbReference type="ARBA" id="ARBA00022679"/>
    </source>
</evidence>
<dbReference type="GO" id="GO:0001018">
    <property type="term" value="F:mitochondrial promoter sequence-specific DNA binding"/>
    <property type="evidence" value="ECO:0007669"/>
    <property type="project" value="TreeGrafter"/>
</dbReference>
<dbReference type="SUPFAM" id="SSF56672">
    <property type="entry name" value="DNA/RNA polymerases"/>
    <property type="match status" value="1"/>
</dbReference>
<dbReference type="PROSITE" id="PS00489">
    <property type="entry name" value="RNA_POL_PHAGE_2"/>
    <property type="match status" value="1"/>
</dbReference>
<keyword evidence="7" id="KW-0809">Transit peptide</keyword>
<feature type="compositionally biased region" description="Polar residues" evidence="12">
    <location>
        <begin position="508"/>
        <end position="519"/>
    </location>
</feature>
<keyword evidence="5 11" id="KW-0808">Transferase</keyword>
<evidence type="ECO:0000256" key="1">
    <source>
        <dbReference type="ARBA" id="ARBA00004026"/>
    </source>
</evidence>
<feature type="compositionally biased region" description="Polar residues" evidence="12">
    <location>
        <begin position="90"/>
        <end position="100"/>
    </location>
</feature>
<dbReference type="Pfam" id="PF14700">
    <property type="entry name" value="RPOL_N"/>
    <property type="match status" value="1"/>
</dbReference>
<dbReference type="SMART" id="SM01311">
    <property type="entry name" value="RPOL_N"/>
    <property type="match status" value="1"/>
</dbReference>
<dbReference type="Gene3D" id="1.10.1320.10">
    <property type="entry name" value="DNA-directed RNA polymerase, N-terminal domain"/>
    <property type="match status" value="1"/>
</dbReference>
<keyword evidence="9 11" id="KW-0804">Transcription</keyword>
<dbReference type="EMBL" id="JAFIMR010000001">
    <property type="protein sequence ID" value="KAI1881290.1"/>
    <property type="molecule type" value="Genomic_DNA"/>
</dbReference>
<dbReference type="InterPro" id="IPR029262">
    <property type="entry name" value="RPOL_N"/>
</dbReference>
<dbReference type="PROSITE" id="PS00900">
    <property type="entry name" value="RNA_POL_PHAGE_1"/>
    <property type="match status" value="1"/>
</dbReference>
<dbReference type="PANTHER" id="PTHR10102">
    <property type="entry name" value="DNA-DIRECTED RNA POLYMERASE, MITOCHONDRIAL"/>
    <property type="match status" value="1"/>
</dbReference>
<dbReference type="InterPro" id="IPR002092">
    <property type="entry name" value="DNA-dir_Rpol_phage-type"/>
</dbReference>
<evidence type="ECO:0000256" key="6">
    <source>
        <dbReference type="ARBA" id="ARBA00022695"/>
    </source>
</evidence>
<name>A0A9P9WYF3_9PEZI</name>
<reference evidence="14" key="1">
    <citation type="submission" date="2021-03" db="EMBL/GenBank/DDBJ databases">
        <title>Revisited historic fungal species revealed as producer of novel bioactive compounds through whole genome sequencing and comparative genomics.</title>
        <authorList>
            <person name="Vignolle G.A."/>
            <person name="Hochenegger N."/>
            <person name="Mach R.L."/>
            <person name="Mach-Aigner A.R."/>
            <person name="Javad Rahimi M."/>
            <person name="Salim K.A."/>
            <person name="Chan C.M."/>
            <person name="Lim L.B.L."/>
            <person name="Cai F."/>
            <person name="Druzhinina I.S."/>
            <person name="U'Ren J.M."/>
            <person name="Derntl C."/>
        </authorList>
    </citation>
    <scope>NUCLEOTIDE SEQUENCE</scope>
    <source>
        <strain evidence="14">TUCIM 5799</strain>
    </source>
</reference>
<evidence type="ECO:0000259" key="13">
    <source>
        <dbReference type="SMART" id="SM01311"/>
    </source>
</evidence>
<comment type="function">
    <text evidence="1 11">DNA-dependent RNA polymerase catalyzes the transcription of DNA into RNA using the four ribonucleoside triphosphates as substrates.</text>
</comment>
<dbReference type="FunFam" id="1.10.150.20:FF:000041">
    <property type="entry name" value="DNA-directed RNA polymerase"/>
    <property type="match status" value="1"/>
</dbReference>
<evidence type="ECO:0000256" key="12">
    <source>
        <dbReference type="SAM" id="MobiDB-lite"/>
    </source>
</evidence>
<dbReference type="Pfam" id="PF00940">
    <property type="entry name" value="RNA_pol"/>
    <property type="match status" value="1"/>
</dbReference>
<feature type="region of interest" description="Disordered" evidence="12">
    <location>
        <begin position="283"/>
        <end position="324"/>
    </location>
</feature>
<evidence type="ECO:0000256" key="11">
    <source>
        <dbReference type="RuleBase" id="RU003805"/>
    </source>
</evidence>